<evidence type="ECO:0000313" key="2">
    <source>
        <dbReference type="Proteomes" id="UP000008311"/>
    </source>
</evidence>
<dbReference type="InParanoid" id="B9RLV2"/>
<reference evidence="2" key="1">
    <citation type="journal article" date="2010" name="Nat. Biotechnol.">
        <title>Draft genome sequence of the oilseed species Ricinus communis.</title>
        <authorList>
            <person name="Chan A.P."/>
            <person name="Crabtree J."/>
            <person name="Zhao Q."/>
            <person name="Lorenzi H."/>
            <person name="Orvis J."/>
            <person name="Puiu D."/>
            <person name="Melake-Berhan A."/>
            <person name="Jones K.M."/>
            <person name="Redman J."/>
            <person name="Chen G."/>
            <person name="Cahoon E.B."/>
            <person name="Gedil M."/>
            <person name="Stanke M."/>
            <person name="Haas B.J."/>
            <person name="Wortman J.R."/>
            <person name="Fraser-Liggett C.M."/>
            <person name="Ravel J."/>
            <person name="Rabinowicz P.D."/>
        </authorList>
    </citation>
    <scope>NUCLEOTIDE SEQUENCE [LARGE SCALE GENOMIC DNA]</scope>
    <source>
        <strain evidence="2">cv. Hale</strain>
    </source>
</reference>
<dbReference type="Proteomes" id="UP000008311">
    <property type="component" value="Unassembled WGS sequence"/>
</dbReference>
<gene>
    <name evidence="1" type="ORF">RCOM_1471190</name>
</gene>
<dbReference type="EMBL" id="EQ973788">
    <property type="protein sequence ID" value="EEF47827.1"/>
    <property type="molecule type" value="Genomic_DNA"/>
</dbReference>
<keyword evidence="2" id="KW-1185">Reference proteome</keyword>
<protein>
    <submittedName>
        <fullName evidence="1">Uncharacterized protein</fullName>
    </submittedName>
</protein>
<organism evidence="1 2">
    <name type="scientific">Ricinus communis</name>
    <name type="common">Castor bean</name>
    <dbReference type="NCBI Taxonomy" id="3988"/>
    <lineage>
        <taxon>Eukaryota</taxon>
        <taxon>Viridiplantae</taxon>
        <taxon>Streptophyta</taxon>
        <taxon>Embryophyta</taxon>
        <taxon>Tracheophyta</taxon>
        <taxon>Spermatophyta</taxon>
        <taxon>Magnoliopsida</taxon>
        <taxon>eudicotyledons</taxon>
        <taxon>Gunneridae</taxon>
        <taxon>Pentapetalae</taxon>
        <taxon>rosids</taxon>
        <taxon>fabids</taxon>
        <taxon>Malpighiales</taxon>
        <taxon>Euphorbiaceae</taxon>
        <taxon>Acalyphoideae</taxon>
        <taxon>Acalypheae</taxon>
        <taxon>Ricinus</taxon>
    </lineage>
</organism>
<sequence length="52" mass="6040">MAMKSLQHQKPILLDIMRNVSISMRLCYMFMLDVCNLQVDRDGLVLLTLLKS</sequence>
<accession>B9RLV2</accession>
<evidence type="ECO:0000313" key="1">
    <source>
        <dbReference type="EMBL" id="EEF47827.1"/>
    </source>
</evidence>
<name>B9RLV2_RICCO</name>
<proteinExistence type="predicted"/>
<dbReference type="AlphaFoldDB" id="B9RLV2"/>